<dbReference type="InterPro" id="IPR009030">
    <property type="entry name" value="Growth_fac_rcpt_cys_sf"/>
</dbReference>
<dbReference type="RefSeq" id="XP_009047860.1">
    <property type="nucleotide sequence ID" value="XM_009049612.1"/>
</dbReference>
<dbReference type="Proteomes" id="UP000030746">
    <property type="component" value="Unassembled WGS sequence"/>
</dbReference>
<protein>
    <recommendedName>
        <fullName evidence="3">Tyrosine-protein kinase ephrin type A/B receptor-like domain-containing protein</fullName>
    </recommendedName>
</protein>
<dbReference type="CTD" id="20230771"/>
<dbReference type="SMART" id="SM01411">
    <property type="entry name" value="Ephrin_rec_like"/>
    <property type="match status" value="3"/>
</dbReference>
<dbReference type="PANTHER" id="PTHR46104:SF1">
    <property type="entry name" value="GENE 9195-RELATED"/>
    <property type="match status" value="1"/>
</dbReference>
<dbReference type="HOGENOM" id="CLU_1232673_0_0_1"/>
<dbReference type="KEGG" id="lgi:LOTGIDRAFT_111743"/>
<dbReference type="SUPFAM" id="SSF57184">
    <property type="entry name" value="Growth factor receptor domain"/>
    <property type="match status" value="1"/>
</dbReference>
<dbReference type="STRING" id="225164.V4B1M9"/>
<dbReference type="OMA" id="YTECKSC"/>
<dbReference type="GeneID" id="20230771"/>
<name>V4B1M9_LOTGI</name>
<gene>
    <name evidence="1" type="ORF">LOTGIDRAFT_111743</name>
</gene>
<dbReference type="OrthoDB" id="439917at2759"/>
<proteinExistence type="predicted"/>
<dbReference type="EMBL" id="KB200521">
    <property type="protein sequence ID" value="ESP01226.1"/>
    <property type="molecule type" value="Genomic_DNA"/>
</dbReference>
<reference evidence="1 2" key="1">
    <citation type="journal article" date="2013" name="Nature">
        <title>Insights into bilaterian evolution from three spiralian genomes.</title>
        <authorList>
            <person name="Simakov O."/>
            <person name="Marletaz F."/>
            <person name="Cho S.J."/>
            <person name="Edsinger-Gonzales E."/>
            <person name="Havlak P."/>
            <person name="Hellsten U."/>
            <person name="Kuo D.H."/>
            <person name="Larsson T."/>
            <person name="Lv J."/>
            <person name="Arendt D."/>
            <person name="Savage R."/>
            <person name="Osoegawa K."/>
            <person name="de Jong P."/>
            <person name="Grimwood J."/>
            <person name="Chapman J.A."/>
            <person name="Shapiro H."/>
            <person name="Aerts A."/>
            <person name="Otillar R.P."/>
            <person name="Terry A.Y."/>
            <person name="Boore J.L."/>
            <person name="Grigoriev I.V."/>
            <person name="Lindberg D.R."/>
            <person name="Seaver E.C."/>
            <person name="Weisblat D.A."/>
            <person name="Putnam N.H."/>
            <person name="Rokhsar D.S."/>
        </authorList>
    </citation>
    <scope>NUCLEOTIDE SEQUENCE [LARGE SCALE GENOMIC DNA]</scope>
</reference>
<evidence type="ECO:0008006" key="3">
    <source>
        <dbReference type="Google" id="ProtNLM"/>
    </source>
</evidence>
<sequence>LCPAGGYCPAGSAIGIPCPFGKYSKSPGAKTEFDCIPCDPGFFCSGSSRDCSARYICLGGSSTPTPTDGITGSLCPEGQYCPKGTPAPIPCPLGTWSNSTGLGIAGECQQCTGGYYCASTGLKEPTGTCDARFYCSQGAVVSNPSDGVTGNSCTIGNYCPIGTAVPIPCADGTYMPNTGADECFNCTPGHYCVSQTTPEDCPPGYYCPEGTGECFLLSFFNLSLLVKNFFLNFLRMI</sequence>
<accession>V4B1M9</accession>
<organism evidence="1 2">
    <name type="scientific">Lottia gigantea</name>
    <name type="common">Giant owl limpet</name>
    <dbReference type="NCBI Taxonomy" id="225164"/>
    <lineage>
        <taxon>Eukaryota</taxon>
        <taxon>Metazoa</taxon>
        <taxon>Spiralia</taxon>
        <taxon>Lophotrochozoa</taxon>
        <taxon>Mollusca</taxon>
        <taxon>Gastropoda</taxon>
        <taxon>Patellogastropoda</taxon>
        <taxon>Lottioidea</taxon>
        <taxon>Lottiidae</taxon>
        <taxon>Lottia</taxon>
    </lineage>
</organism>
<dbReference type="AlphaFoldDB" id="V4B1M9"/>
<evidence type="ECO:0000313" key="1">
    <source>
        <dbReference type="EMBL" id="ESP01226.1"/>
    </source>
</evidence>
<dbReference type="PANTHER" id="PTHR46104">
    <property type="entry name" value="GENE 9195-RELATED-RELATED"/>
    <property type="match status" value="1"/>
</dbReference>
<feature type="non-terminal residue" evidence="1">
    <location>
        <position position="1"/>
    </location>
</feature>
<evidence type="ECO:0000313" key="2">
    <source>
        <dbReference type="Proteomes" id="UP000030746"/>
    </source>
</evidence>
<keyword evidence="2" id="KW-1185">Reference proteome</keyword>